<dbReference type="PANTHER" id="PTHR16399:SF20">
    <property type="entry name" value="GASDERMIN-B"/>
    <property type="match status" value="1"/>
</dbReference>
<dbReference type="InterPro" id="IPR041263">
    <property type="entry name" value="Gasdermin_PUB"/>
</dbReference>
<evidence type="ECO:0000259" key="13">
    <source>
        <dbReference type="Pfam" id="PF17708"/>
    </source>
</evidence>
<comment type="similarity">
    <text evidence="3">Belongs to the gasdermin family.</text>
</comment>
<evidence type="ECO:0000256" key="6">
    <source>
        <dbReference type="ARBA" id="ARBA00022490"/>
    </source>
</evidence>
<keyword evidence="5" id="KW-1003">Cell membrane</keyword>
<evidence type="ECO:0000256" key="7">
    <source>
        <dbReference type="ARBA" id="ARBA00022590"/>
    </source>
</evidence>
<dbReference type="Pfam" id="PF04598">
    <property type="entry name" value="Gasdermin"/>
    <property type="match status" value="1"/>
</dbReference>
<dbReference type="PANTHER" id="PTHR16399">
    <property type="entry name" value="GASDERMIN"/>
    <property type="match status" value="1"/>
</dbReference>
<evidence type="ECO:0000256" key="8">
    <source>
        <dbReference type="ARBA" id="ARBA00022692"/>
    </source>
</evidence>
<dbReference type="InterPro" id="IPR007677">
    <property type="entry name" value="Gasdermin"/>
</dbReference>
<dbReference type="InterPro" id="IPR040460">
    <property type="entry name" value="Gasdermin_pore"/>
</dbReference>
<name>A0ABM2EN19_EQUPR</name>
<evidence type="ECO:0000256" key="3">
    <source>
        <dbReference type="ARBA" id="ARBA00009279"/>
    </source>
</evidence>
<evidence type="ECO:0000256" key="10">
    <source>
        <dbReference type="ARBA" id="ARBA00023139"/>
    </source>
</evidence>
<sequence length="545" mass="62044">MAWYASFCTILWPKLTYKVYQVNMYIPPVPLVQEEGRVSYLWPYLPPAHVKKIYIPPAPLVQEKGLICLQPSHNVAYLKAREVGHLALPSFPIPFNSLIQSHFQRHSGQEPCRDLTEGILTISISVCPGTMPSKFEEITGVVVQEMNSRGDMIAVRSLIDADRFHCFCLVREKRNFLGCRYYTTDLTLEDILEREEGEGPFDKPDSGLQGQKAEFRAVDMVDSKGELSVKLPKEMTISGSFQGSQEQEIKILHTRIPQKYLDSLENRKLKRKLPTMFKSIQKRRENLYLVTETVETTEENTLESEQRYTFWSQLHLGSLKFKRKQKRAVTIPPKRVLGYRIKQLVFPNMERMDICFVGKTESFPEEKDGGSRCLGRSLSLEDFSNMKEKVQDMVRDLQDLTEQERKDVLSCLTRCLNEDAQLQDLEQRVSEVLISGELQMEDPAGPLISSLFNDAGILVEARSEAILDVLDALRELSEEQQLVAEALEKGTLPLLKDQVESILEQNPGEQPHEVGCDPEARNLCALYVAVSILLQLSEKPTSVSS</sequence>
<dbReference type="GeneID" id="103550165"/>
<evidence type="ECO:0000256" key="9">
    <source>
        <dbReference type="ARBA" id="ARBA00023136"/>
    </source>
</evidence>
<keyword evidence="14" id="KW-1185">Reference proteome</keyword>
<evidence type="ECO:0000256" key="4">
    <source>
        <dbReference type="ARBA" id="ARBA00022452"/>
    </source>
</evidence>
<feature type="domain" description="Gasdermin pore forming" evidence="12">
    <location>
        <begin position="135"/>
        <end position="364"/>
    </location>
</feature>
<evidence type="ECO:0000256" key="5">
    <source>
        <dbReference type="ARBA" id="ARBA00022475"/>
    </source>
</evidence>
<keyword evidence="9" id="KW-0472">Membrane</keyword>
<evidence type="ECO:0000256" key="1">
    <source>
        <dbReference type="ARBA" id="ARBA00004496"/>
    </source>
</evidence>
<dbReference type="Pfam" id="PF17708">
    <property type="entry name" value="Gasdermin_C"/>
    <property type="match status" value="1"/>
</dbReference>
<organism evidence="14 15">
    <name type="scientific">Equus przewalskii</name>
    <name type="common">Przewalski's horse</name>
    <name type="synonym">Equus caballus przewalskii</name>
    <dbReference type="NCBI Taxonomy" id="9798"/>
    <lineage>
        <taxon>Eukaryota</taxon>
        <taxon>Metazoa</taxon>
        <taxon>Chordata</taxon>
        <taxon>Craniata</taxon>
        <taxon>Vertebrata</taxon>
        <taxon>Euteleostomi</taxon>
        <taxon>Mammalia</taxon>
        <taxon>Eutheria</taxon>
        <taxon>Laurasiatheria</taxon>
        <taxon>Perissodactyla</taxon>
        <taxon>Equidae</taxon>
        <taxon>Equus</taxon>
    </lineage>
</organism>
<reference evidence="15" key="1">
    <citation type="submission" date="2025-08" db="UniProtKB">
        <authorList>
            <consortium name="RefSeq"/>
        </authorList>
    </citation>
    <scope>IDENTIFICATION</scope>
    <source>
        <tissue evidence="15">Blood</tissue>
    </source>
</reference>
<evidence type="ECO:0000259" key="12">
    <source>
        <dbReference type="Pfam" id="PF04598"/>
    </source>
</evidence>
<keyword evidence="11" id="KW-0449">Lipoprotein</keyword>
<evidence type="ECO:0000256" key="11">
    <source>
        <dbReference type="ARBA" id="ARBA00023288"/>
    </source>
</evidence>
<feature type="domain" description="Gasdermin PUB" evidence="13">
    <location>
        <begin position="382"/>
        <end position="507"/>
    </location>
</feature>
<evidence type="ECO:0000313" key="15">
    <source>
        <dbReference type="RefSeq" id="XP_008517122.2"/>
    </source>
</evidence>
<dbReference type="RefSeq" id="XP_008517122.2">
    <property type="nucleotide sequence ID" value="XM_008518900.2"/>
</dbReference>
<accession>A0ABM2EN19</accession>
<evidence type="ECO:0000256" key="2">
    <source>
        <dbReference type="ARBA" id="ARBA00004651"/>
    </source>
</evidence>
<gene>
    <name evidence="15" type="primary">GSDMB</name>
</gene>
<evidence type="ECO:0000313" key="14">
    <source>
        <dbReference type="Proteomes" id="UP001652662"/>
    </source>
</evidence>
<proteinExistence type="inferred from homology"/>
<dbReference type="Proteomes" id="UP001652662">
    <property type="component" value="Chromosome 10"/>
</dbReference>
<keyword evidence="4" id="KW-1134">Transmembrane beta strand</keyword>
<keyword evidence="8" id="KW-0812">Transmembrane</keyword>
<protein>
    <submittedName>
        <fullName evidence="15">Gasdermin-B isoform X1</fullName>
    </submittedName>
</protein>
<comment type="subcellular location">
    <subcellularLocation>
        <location evidence="2">Cell membrane</location>
        <topology evidence="2">Multi-pass membrane protein</topology>
    </subcellularLocation>
    <subcellularLocation>
        <location evidence="1">Cytoplasm</location>
    </subcellularLocation>
</comment>
<keyword evidence="7" id="KW-1210">Necrosis</keyword>
<keyword evidence="10" id="KW-0564">Palmitate</keyword>
<keyword evidence="6" id="KW-0963">Cytoplasm</keyword>